<dbReference type="Pfam" id="PF00246">
    <property type="entry name" value="Peptidase_M14"/>
    <property type="match status" value="1"/>
</dbReference>
<feature type="domain" description="Peptidase M14" evidence="8">
    <location>
        <begin position="56"/>
        <end position="259"/>
    </location>
</feature>
<accession>A0ABV7VRY1</accession>
<evidence type="ECO:0000256" key="3">
    <source>
        <dbReference type="ARBA" id="ARBA00022670"/>
    </source>
</evidence>
<comment type="caution">
    <text evidence="9">The sequence shown here is derived from an EMBL/GenBank/DDBJ whole genome shotgun (WGS) entry which is preliminary data.</text>
</comment>
<organism evidence="9 10">
    <name type="scientific">Bacterioplanoides pacificum</name>
    <dbReference type="NCBI Taxonomy" id="1171596"/>
    <lineage>
        <taxon>Bacteria</taxon>
        <taxon>Pseudomonadati</taxon>
        <taxon>Pseudomonadota</taxon>
        <taxon>Gammaproteobacteria</taxon>
        <taxon>Oceanospirillales</taxon>
        <taxon>Oceanospirillaceae</taxon>
        <taxon>Bacterioplanoides</taxon>
    </lineage>
</organism>
<dbReference type="PROSITE" id="PS00132">
    <property type="entry name" value="CARBOXYPEPT_ZN_1"/>
    <property type="match status" value="1"/>
</dbReference>
<dbReference type="InterPro" id="IPR000834">
    <property type="entry name" value="Peptidase_M14"/>
</dbReference>
<evidence type="ECO:0000313" key="9">
    <source>
        <dbReference type="EMBL" id="MFC3680291.1"/>
    </source>
</evidence>
<sequence>MIQRIYQIKRALPELFELEKLIDTGHQHLRVSVAADISFDDAQLPASLTLPFYVLETGSDAPLAPTLVLIGGVHGIERIGTQVILSFLRTLLRRLEWDPAIHEQLAQVRLVMIPLVNPGGMWRNTRANPNGVDLMRNAPVEAQHNTLLVGGQRLSKHLPWYRGKKGAPMETENQALTETMRRVLTQQKHCISLDCHSGFGSKDRIWFPYAKSLDPWPSIAEAYALTQLFEHTYPSHDVYLFEPQAHAYTTHGDIWDYLYDDYCARQPDGLYLPLTLEMGSWLWLRKNPRHLLRYHSFFNPMLPHRHQRILRRHLTLFDFLLSAVRSMPGWAPDNTHSKTLLHRRAIERWYPATLNSSPGNSQT</sequence>
<keyword evidence="6" id="KW-0862">Zinc</keyword>
<evidence type="ECO:0000256" key="7">
    <source>
        <dbReference type="ARBA" id="ARBA00023049"/>
    </source>
</evidence>
<keyword evidence="7" id="KW-0482">Metalloprotease</keyword>
<dbReference type="InterPro" id="IPR057246">
    <property type="entry name" value="CARBOXYPEPT_ZN_1"/>
</dbReference>
<evidence type="ECO:0000256" key="1">
    <source>
        <dbReference type="ARBA" id="ARBA00001947"/>
    </source>
</evidence>
<dbReference type="EMBL" id="JBHRYB010000005">
    <property type="protein sequence ID" value="MFC3680291.1"/>
    <property type="molecule type" value="Genomic_DNA"/>
</dbReference>
<name>A0ABV7VRY1_9GAMM</name>
<dbReference type="Proteomes" id="UP001595722">
    <property type="component" value="Unassembled WGS sequence"/>
</dbReference>
<proteinExistence type="inferred from homology"/>
<dbReference type="PANTHER" id="PTHR11705">
    <property type="entry name" value="PROTEASE FAMILY M14 CARBOXYPEPTIDASE A,B"/>
    <property type="match status" value="1"/>
</dbReference>
<comment type="similarity">
    <text evidence="2">Belongs to the peptidase M14 family.</text>
</comment>
<protein>
    <submittedName>
        <fullName evidence="9">M14 family metallopeptidase</fullName>
    </submittedName>
</protein>
<comment type="cofactor">
    <cofactor evidence="1">
        <name>Zn(2+)</name>
        <dbReference type="ChEBI" id="CHEBI:29105"/>
    </cofactor>
</comment>
<evidence type="ECO:0000256" key="4">
    <source>
        <dbReference type="ARBA" id="ARBA00022723"/>
    </source>
</evidence>
<evidence type="ECO:0000256" key="6">
    <source>
        <dbReference type="ARBA" id="ARBA00022833"/>
    </source>
</evidence>
<evidence type="ECO:0000259" key="8">
    <source>
        <dbReference type="Pfam" id="PF00246"/>
    </source>
</evidence>
<keyword evidence="10" id="KW-1185">Reference proteome</keyword>
<evidence type="ECO:0000313" key="10">
    <source>
        <dbReference type="Proteomes" id="UP001595722"/>
    </source>
</evidence>
<keyword evidence="4" id="KW-0479">Metal-binding</keyword>
<dbReference type="Gene3D" id="3.40.630.10">
    <property type="entry name" value="Zn peptidases"/>
    <property type="match status" value="1"/>
</dbReference>
<gene>
    <name evidence="9" type="ORF">ACFOMG_09290</name>
</gene>
<dbReference type="CDD" id="cd03862">
    <property type="entry name" value="M14-like"/>
    <property type="match status" value="1"/>
</dbReference>
<dbReference type="PANTHER" id="PTHR11705:SF143">
    <property type="entry name" value="SLL0236 PROTEIN"/>
    <property type="match status" value="1"/>
</dbReference>
<keyword evidence="3" id="KW-0645">Protease</keyword>
<dbReference type="RefSeq" id="WP_376866192.1">
    <property type="nucleotide sequence ID" value="NZ_JBHRYB010000005.1"/>
</dbReference>
<keyword evidence="5" id="KW-0378">Hydrolase</keyword>
<evidence type="ECO:0000256" key="2">
    <source>
        <dbReference type="ARBA" id="ARBA00005988"/>
    </source>
</evidence>
<dbReference type="SUPFAM" id="SSF53187">
    <property type="entry name" value="Zn-dependent exopeptidases"/>
    <property type="match status" value="1"/>
</dbReference>
<reference evidence="10" key="1">
    <citation type="journal article" date="2019" name="Int. J. Syst. Evol. Microbiol.">
        <title>The Global Catalogue of Microorganisms (GCM) 10K type strain sequencing project: providing services to taxonomists for standard genome sequencing and annotation.</title>
        <authorList>
            <consortium name="The Broad Institute Genomics Platform"/>
            <consortium name="The Broad Institute Genome Sequencing Center for Infectious Disease"/>
            <person name="Wu L."/>
            <person name="Ma J."/>
        </authorList>
    </citation>
    <scope>NUCLEOTIDE SEQUENCE [LARGE SCALE GENOMIC DNA]</scope>
    <source>
        <strain evidence="10">KCTC 42424</strain>
    </source>
</reference>
<evidence type="ECO:0000256" key="5">
    <source>
        <dbReference type="ARBA" id="ARBA00022801"/>
    </source>
</evidence>